<dbReference type="Gene3D" id="2.30.30.40">
    <property type="entry name" value="SH3 Domains"/>
    <property type="match status" value="1"/>
</dbReference>
<dbReference type="VEuPathDB" id="FungiDB:TAPDE_004766"/>
<dbReference type="InterPro" id="IPR027267">
    <property type="entry name" value="AH/BAR_dom_sf"/>
</dbReference>
<evidence type="ECO:0000256" key="4">
    <source>
        <dbReference type="ARBA" id="ARBA00022553"/>
    </source>
</evidence>
<dbReference type="OrthoDB" id="27823at2759"/>
<dbReference type="STRING" id="1097556.R4XER8"/>
<evidence type="ECO:0000256" key="6">
    <source>
        <dbReference type="PROSITE-ProRule" id="PRU00192"/>
    </source>
</evidence>
<sequence>MGEARVTNEEVRAFFEERASIEEEYARKITKLTKEPFGSVEIGSLKESLVMLKLETANTATAHAVIARQIRTDLEQPHSAVSDVSRDKRKSIQNGVEKTFKLRIQQEQEMKKAKERCEAEFLKMNGLMAQQNLLIGRELERNNTRLEKVRGALLAHKTEYETAIAQLNNTIVRWKHEWRQACDQFQALEEERIETTKTELWKYANIISQVCVTDDESCEKLRLSLERCTVGNDIRAVIEQRGTGDETSSGLSPSAMHRELNNEHISANLCPDNVGQDRFSRRHEGTPSTTEIVGTTNVAQSSAHESSSNSKVINEHPLDGITQLCRSDSSATFASGSTGLVSQTTSSSIYSTVPGTRSSVAQSYVSHDLKSVPGLRRKKSMLERAETWARRSPSPPKQLDSIQPLKAHKTGSSIFDALRPARSRSRAGSRPDKSSLVNLDADGTDPRAADVLNIGINMLPSDPIAAALQRLSVSADRQTLSQHRQNVYDALSHNEQAPTRARVPPQRVSSRSAPNSPVSSQEFDFMGKAQPTTYVSCKDALHGLGAPPAAHSAAEMYQTASHAKRGTSTIFGNDTSAAASVSDNMHSLTKRAQSRSRARSISAHPSQRRQAPGDLRRSPSPNPAAHAQNNTIRLAEYRSNSESSDQAHTQRLSTDPVNQHKMNTYHHDSYDHSRSTQQTKSAYARLSSDAAAGRPTSIGPSDRITRSRTEQFDSSWQNGNENALSHRTMSYKANQPFSRPRSKSFAETNQAQKRYTKDGQEILAIVTALYDYEATIAEEIGFRQGDNLAIIEMREDGWWLGEKLGAQRLCRGLVPSNFFRRAI</sequence>
<dbReference type="Pfam" id="PF00611">
    <property type="entry name" value="FCH"/>
    <property type="match status" value="1"/>
</dbReference>
<evidence type="ECO:0000313" key="11">
    <source>
        <dbReference type="EMBL" id="CCG84347.1"/>
    </source>
</evidence>
<feature type="compositionally biased region" description="Low complexity" evidence="8">
    <location>
        <begin position="507"/>
        <end position="520"/>
    </location>
</feature>
<feature type="domain" description="SH3" evidence="9">
    <location>
        <begin position="761"/>
        <end position="823"/>
    </location>
</feature>
<feature type="domain" description="F-BAR" evidence="10">
    <location>
        <begin position="1"/>
        <end position="233"/>
    </location>
</feature>
<evidence type="ECO:0000256" key="7">
    <source>
        <dbReference type="PROSITE-ProRule" id="PRU01077"/>
    </source>
</evidence>
<name>R4XER8_TAPDE</name>
<keyword evidence="4" id="KW-0597">Phosphoprotein</keyword>
<evidence type="ECO:0008006" key="13">
    <source>
        <dbReference type="Google" id="ProtNLM"/>
    </source>
</evidence>
<feature type="region of interest" description="Disordered" evidence="8">
    <location>
        <begin position="383"/>
        <end position="442"/>
    </location>
</feature>
<dbReference type="GO" id="GO:0032153">
    <property type="term" value="C:cell division site"/>
    <property type="evidence" value="ECO:0007669"/>
    <property type="project" value="TreeGrafter"/>
</dbReference>
<gene>
    <name evidence="11" type="ORF">TAPDE_004766</name>
</gene>
<dbReference type="InterPro" id="IPR031160">
    <property type="entry name" value="F_BAR_dom"/>
</dbReference>
<keyword evidence="3" id="KW-0963">Cytoplasm</keyword>
<evidence type="ECO:0000256" key="8">
    <source>
        <dbReference type="SAM" id="MobiDB-lite"/>
    </source>
</evidence>
<dbReference type="InterPro" id="IPR036028">
    <property type="entry name" value="SH3-like_dom_sf"/>
</dbReference>
<evidence type="ECO:0000256" key="2">
    <source>
        <dbReference type="ARBA" id="ARBA00022443"/>
    </source>
</evidence>
<evidence type="ECO:0000259" key="10">
    <source>
        <dbReference type="PROSITE" id="PS51741"/>
    </source>
</evidence>
<dbReference type="eggNOG" id="KOG2398">
    <property type="taxonomic scope" value="Eukaryota"/>
</dbReference>
<evidence type="ECO:0000256" key="1">
    <source>
        <dbReference type="ARBA" id="ARBA00004245"/>
    </source>
</evidence>
<dbReference type="SMART" id="SM00326">
    <property type="entry name" value="SH3"/>
    <property type="match status" value="1"/>
</dbReference>
<dbReference type="InterPro" id="IPR001452">
    <property type="entry name" value="SH3_domain"/>
</dbReference>
<dbReference type="SUPFAM" id="SSF50044">
    <property type="entry name" value="SH3-domain"/>
    <property type="match status" value="1"/>
</dbReference>
<dbReference type="EMBL" id="CAHR02000226">
    <property type="protein sequence ID" value="CCG84347.1"/>
    <property type="molecule type" value="Genomic_DNA"/>
</dbReference>
<feature type="compositionally biased region" description="Polar residues" evidence="8">
    <location>
        <begin position="712"/>
        <end position="721"/>
    </location>
</feature>
<dbReference type="GO" id="GO:0030864">
    <property type="term" value="C:cortical actin cytoskeleton"/>
    <property type="evidence" value="ECO:0007669"/>
    <property type="project" value="UniProtKB-ARBA"/>
</dbReference>
<feature type="compositionally biased region" description="Basic residues" evidence="8">
    <location>
        <begin position="588"/>
        <end position="598"/>
    </location>
</feature>
<dbReference type="PROSITE" id="PS51741">
    <property type="entry name" value="F_BAR"/>
    <property type="match status" value="1"/>
</dbReference>
<dbReference type="AlphaFoldDB" id="R4XER8"/>
<dbReference type="PANTHER" id="PTHR23065:SF7">
    <property type="entry name" value="NOSTRIN, ISOFORM H"/>
    <property type="match status" value="1"/>
</dbReference>
<feature type="compositionally biased region" description="Polar residues" evidence="8">
    <location>
        <begin position="627"/>
        <end position="662"/>
    </location>
</feature>
<dbReference type="SUPFAM" id="SSF103657">
    <property type="entry name" value="BAR/IMD domain-like"/>
    <property type="match status" value="1"/>
</dbReference>
<feature type="region of interest" description="Disordered" evidence="8">
    <location>
        <begin position="492"/>
        <end position="523"/>
    </location>
</feature>
<dbReference type="PRINTS" id="PR00452">
    <property type="entry name" value="SH3DOMAIN"/>
</dbReference>
<feature type="compositionally biased region" description="Basic and acidic residues" evidence="8">
    <location>
        <begin position="665"/>
        <end position="674"/>
    </location>
</feature>
<dbReference type="Gene3D" id="1.20.1270.60">
    <property type="entry name" value="Arfaptin homology (AH) domain/BAR domain"/>
    <property type="match status" value="1"/>
</dbReference>
<organism evidence="11 12">
    <name type="scientific">Taphrina deformans (strain PYCC 5710 / ATCC 11124 / CBS 356.35 / IMI 108563 / JCM 9778 / NBRC 8474)</name>
    <name type="common">Peach leaf curl fungus</name>
    <name type="synonym">Lalaria deformans</name>
    <dbReference type="NCBI Taxonomy" id="1097556"/>
    <lineage>
        <taxon>Eukaryota</taxon>
        <taxon>Fungi</taxon>
        <taxon>Dikarya</taxon>
        <taxon>Ascomycota</taxon>
        <taxon>Taphrinomycotina</taxon>
        <taxon>Taphrinomycetes</taxon>
        <taxon>Taphrinales</taxon>
        <taxon>Taphrinaceae</taxon>
        <taxon>Taphrina</taxon>
    </lineage>
</organism>
<keyword evidence="5" id="KW-0206">Cytoskeleton</keyword>
<proteinExistence type="predicted"/>
<dbReference type="CDD" id="cd00174">
    <property type="entry name" value="SH3"/>
    <property type="match status" value="1"/>
</dbReference>
<evidence type="ECO:0000259" key="9">
    <source>
        <dbReference type="PROSITE" id="PS50002"/>
    </source>
</evidence>
<dbReference type="GO" id="GO:0005886">
    <property type="term" value="C:plasma membrane"/>
    <property type="evidence" value="ECO:0007669"/>
    <property type="project" value="TreeGrafter"/>
</dbReference>
<protein>
    <recommendedName>
        <fullName evidence="13">Cell division control protein</fullName>
    </recommendedName>
</protein>
<dbReference type="Pfam" id="PF00018">
    <property type="entry name" value="SH3_1"/>
    <property type="match status" value="1"/>
</dbReference>
<dbReference type="GO" id="GO:0030036">
    <property type="term" value="P:actin cytoskeleton organization"/>
    <property type="evidence" value="ECO:0007669"/>
    <property type="project" value="UniProtKB-ARBA"/>
</dbReference>
<reference evidence="11 12" key="1">
    <citation type="journal article" date="2013" name="MBio">
        <title>Genome sequencing of the plant pathogen Taphrina deformans, the causal agent of peach leaf curl.</title>
        <authorList>
            <person name="Cisse O.H."/>
            <person name="Almeida J.M.G.C.F."/>
            <person name="Fonseca A."/>
            <person name="Kumar A.A."/>
            <person name="Salojaervi J."/>
            <person name="Overmyer K."/>
            <person name="Hauser P.M."/>
            <person name="Pagni M."/>
        </authorList>
    </citation>
    <scope>NUCLEOTIDE SEQUENCE [LARGE SCALE GENOMIC DNA]</scope>
    <source>
        <strain evidence="12">PYCC 5710 / ATCC 11124 / CBS 356.35 / IMI 108563 / JCM 9778 / NBRC 8474</strain>
    </source>
</reference>
<dbReference type="InterPro" id="IPR001060">
    <property type="entry name" value="FCH_dom"/>
</dbReference>
<evidence type="ECO:0000256" key="3">
    <source>
        <dbReference type="ARBA" id="ARBA00022490"/>
    </source>
</evidence>
<evidence type="ECO:0000256" key="5">
    <source>
        <dbReference type="ARBA" id="ARBA00023212"/>
    </source>
</evidence>
<feature type="region of interest" description="Disordered" evidence="8">
    <location>
        <begin position="579"/>
        <end position="721"/>
    </location>
</feature>
<dbReference type="PROSITE" id="PS50002">
    <property type="entry name" value="SH3"/>
    <property type="match status" value="1"/>
</dbReference>
<comment type="caution">
    <text evidence="11">The sequence shown here is derived from an EMBL/GenBank/DDBJ whole genome shotgun (WGS) entry which is preliminary data.</text>
</comment>
<dbReference type="Proteomes" id="UP000013776">
    <property type="component" value="Unassembled WGS sequence"/>
</dbReference>
<evidence type="ECO:0000313" key="12">
    <source>
        <dbReference type="Proteomes" id="UP000013776"/>
    </source>
</evidence>
<accession>R4XER8</accession>
<keyword evidence="7" id="KW-0175">Coiled coil</keyword>
<comment type="subcellular location">
    <subcellularLocation>
        <location evidence="1">Cytoplasm</location>
        <location evidence="1">Cytoskeleton</location>
    </subcellularLocation>
</comment>
<keyword evidence="12" id="KW-1185">Reference proteome</keyword>
<keyword evidence="2 6" id="KW-0728">SH3 domain</keyword>
<feature type="region of interest" description="Disordered" evidence="8">
    <location>
        <begin position="332"/>
        <end position="357"/>
    </location>
</feature>
<dbReference type="PANTHER" id="PTHR23065">
    <property type="entry name" value="PROLINE-SERINE-THREONINE PHOSPHATASE INTERACTING PROTEIN 1"/>
    <property type="match status" value="1"/>
</dbReference>